<feature type="compositionally biased region" description="Polar residues" evidence="12">
    <location>
        <begin position="273"/>
        <end position="290"/>
    </location>
</feature>
<dbReference type="PANTHER" id="PTHR45740:SF15">
    <property type="entry name" value="ZINC FINGER CCCH TYPE DOMAIN CONTAINING 1-LIKE"/>
    <property type="match status" value="1"/>
</dbReference>
<dbReference type="CDD" id="cd01439">
    <property type="entry name" value="TCCD_inducible_PARP_like"/>
    <property type="match status" value="1"/>
</dbReference>
<feature type="compositionally biased region" description="Gly residues" evidence="12">
    <location>
        <begin position="340"/>
        <end position="353"/>
    </location>
</feature>
<feature type="compositionally biased region" description="Polar residues" evidence="12">
    <location>
        <begin position="381"/>
        <end position="406"/>
    </location>
</feature>
<evidence type="ECO:0000256" key="9">
    <source>
        <dbReference type="ARBA" id="ARBA00023242"/>
    </source>
</evidence>
<evidence type="ECO:0000313" key="16">
    <source>
        <dbReference type="EMBL" id="SBR04696.1"/>
    </source>
</evidence>
<evidence type="ECO:0000259" key="15">
    <source>
        <dbReference type="PROSITE" id="PS51059"/>
    </source>
</evidence>
<keyword evidence="9" id="KW-0539">Nucleus</keyword>
<dbReference type="Gene3D" id="3.90.228.10">
    <property type="match status" value="1"/>
</dbReference>
<evidence type="ECO:0000256" key="10">
    <source>
        <dbReference type="ARBA" id="ARBA00024347"/>
    </source>
</evidence>
<feature type="compositionally biased region" description="Basic and acidic residues" evidence="12">
    <location>
        <begin position="321"/>
        <end position="335"/>
    </location>
</feature>
<evidence type="ECO:0000256" key="2">
    <source>
        <dbReference type="ARBA" id="ARBA00004496"/>
    </source>
</evidence>
<feature type="compositionally biased region" description="Polar residues" evidence="12">
    <location>
        <begin position="306"/>
        <end position="316"/>
    </location>
</feature>
<evidence type="ECO:0000256" key="5">
    <source>
        <dbReference type="ARBA" id="ARBA00022723"/>
    </source>
</evidence>
<feature type="domain" description="PARP catalytic" evidence="15">
    <location>
        <begin position="660"/>
        <end position="873"/>
    </location>
</feature>
<dbReference type="Pfam" id="PF23466">
    <property type="entry name" value="WWE_4"/>
    <property type="match status" value="1"/>
</dbReference>
<feature type="zinc finger region" description="C3H1-type" evidence="11">
    <location>
        <begin position="466"/>
        <end position="493"/>
    </location>
</feature>
<keyword evidence="8 11" id="KW-0862">Zinc</keyword>
<dbReference type="Pfam" id="PF02825">
    <property type="entry name" value="WWE"/>
    <property type="match status" value="1"/>
</dbReference>
<keyword evidence="3" id="KW-0963">Cytoplasm</keyword>
<dbReference type="PROSITE" id="PS51059">
    <property type="entry name" value="PARP_CATALYTIC"/>
    <property type="match status" value="1"/>
</dbReference>
<name>A0A1A8J5B5_NOTKU</name>
<dbReference type="InterPro" id="IPR037197">
    <property type="entry name" value="WWE_dom_sf"/>
</dbReference>
<evidence type="ECO:0000259" key="14">
    <source>
        <dbReference type="PROSITE" id="PS50918"/>
    </source>
</evidence>
<dbReference type="InterPro" id="IPR057602">
    <property type="entry name" value="Zfn-CCCH_PARP12"/>
</dbReference>
<dbReference type="Gene3D" id="4.10.1000.10">
    <property type="entry name" value="Zinc finger, CCCH-type"/>
    <property type="match status" value="1"/>
</dbReference>
<sequence>MESEIFKYICASQGSVDAEELMFNLFPGKSSNDVISNQEKFVIYVVNGKQKVVARTSLRLCRHKDCPGTCRRLHLCKAYLISGICQLSLQRRFCCFSHDLTSDHNRKVIEEHNLEALSRVELCTLLLQNDQTLLPSICHDYNNGDQEFGRCQNAFACERLHICEKYPRQDCICYRNHDFYAPQVMKIFYDKGVPPSLLSSLRSTYTNKEALRATEYGGARGRKGKHNPAVNNVDAKSGYGVNLAQRQWYRGRGGNRGNRGNRGSRGNSRNGSKPGQQQERSSISDITSHTEGLDLFSEDGLDEGNSRQPNWSSSGFSMADADAKSEDGLNFEKRQQNQGRGRGGNRGGRGGSRGNIPPPSFNEDSNFDDLDLCSKNRPDESFNQQEDLNSSNSDVSAVGNDTDTSITSGQGKQQSTKQNQTSTVRGRDRKQDSHRKLSTSDISAAVCNKNGNGDEARGKPRQKHVKDKTEICMFFIKGNCRNEDRCFKAHDKMPYRWQVQEDGQWTDLPDNETIEEDYCDPKNSYSTSSPPVHFDTMKLGENKVRRLSTLNSLVEPTFIHTTEWLWYWQDENGMWKLYGSDSGTHGSADINSATLEQKFLDNSEDEVEFSAGSQSYSLSFQDMIQTNKHYSTKRLVSRRPRFVSASDVRTKKFRRPLYSAPENWDKTKIPATGFLRVDLQRTSEEFQKVEALFSSTMQGFDIIKIERIQNKALWEVFQWQKNRMRDNNGGRYVTEKQLFHGTDSQHVDAICNDNFDWRICGTHGTAFGKGSYFARDAKYSDSYTGHMNDKTMFVSRVLVGRYTKGDPSYVRPPPKNDETNYYNSCVNDVKDPSIYVVFEKHQIYPEYLLKYKTTGTQDVSGTSVFVQKPKPILKPVPVAKPAVSSYQPSTSSYQPSSSSYLSSTSSYPPGISYLPSTPSHLSSTSSSSTASSQNQTSSSSSVYKVKAEPKKSSDSCIIV</sequence>
<keyword evidence="6" id="KW-0677">Repeat</keyword>
<dbReference type="GO" id="GO:0003950">
    <property type="term" value="F:NAD+ poly-ADP-ribosyltransferase activity"/>
    <property type="evidence" value="ECO:0007669"/>
    <property type="project" value="InterPro"/>
</dbReference>
<feature type="region of interest" description="Disordered" evidence="12">
    <location>
        <begin position="216"/>
        <end position="463"/>
    </location>
</feature>
<feature type="domain" description="C3H1-type" evidence="13">
    <location>
        <begin position="466"/>
        <end position="493"/>
    </location>
</feature>
<dbReference type="GO" id="GO:0005737">
    <property type="term" value="C:cytoplasm"/>
    <property type="evidence" value="ECO:0007669"/>
    <property type="project" value="UniProtKB-SubCell"/>
</dbReference>
<dbReference type="PROSITE" id="PS50103">
    <property type="entry name" value="ZF_C3H1"/>
    <property type="match status" value="1"/>
</dbReference>
<organism evidence="16">
    <name type="scientific">Nothobranchius kuhntae</name>
    <name type="common">Beira killifish</name>
    <dbReference type="NCBI Taxonomy" id="321403"/>
    <lineage>
        <taxon>Eukaryota</taxon>
        <taxon>Metazoa</taxon>
        <taxon>Chordata</taxon>
        <taxon>Craniata</taxon>
        <taxon>Vertebrata</taxon>
        <taxon>Euteleostomi</taxon>
        <taxon>Actinopterygii</taxon>
        <taxon>Neopterygii</taxon>
        <taxon>Teleostei</taxon>
        <taxon>Neoteleostei</taxon>
        <taxon>Acanthomorphata</taxon>
        <taxon>Ovalentaria</taxon>
        <taxon>Atherinomorphae</taxon>
        <taxon>Cyprinodontiformes</taxon>
        <taxon>Nothobranchiidae</taxon>
        <taxon>Nothobranchius</taxon>
    </lineage>
</organism>
<evidence type="ECO:0000256" key="6">
    <source>
        <dbReference type="ARBA" id="ARBA00022737"/>
    </source>
</evidence>
<reference evidence="16" key="2">
    <citation type="submission" date="2016-06" db="EMBL/GenBank/DDBJ databases">
        <title>The genome of a short-lived fish provides insights into sex chromosome evolution and the genetic control of aging.</title>
        <authorList>
            <person name="Reichwald K."/>
            <person name="Felder M."/>
            <person name="Petzold A."/>
            <person name="Koch P."/>
            <person name="Groth M."/>
            <person name="Platzer M."/>
        </authorList>
    </citation>
    <scope>NUCLEOTIDE SEQUENCE</scope>
    <source>
        <tissue evidence="16">Brain</tissue>
    </source>
</reference>
<keyword evidence="7 11" id="KW-0863">Zinc-finger</keyword>
<feature type="compositionally biased region" description="Basic and acidic residues" evidence="12">
    <location>
        <begin position="425"/>
        <end position="435"/>
    </location>
</feature>
<dbReference type="InterPro" id="IPR012317">
    <property type="entry name" value="Poly(ADP-ribose)pol_cat_dom"/>
</dbReference>
<feature type="compositionally biased region" description="Low complexity" evidence="12">
    <location>
        <begin position="913"/>
        <end position="941"/>
    </location>
</feature>
<dbReference type="PROSITE" id="PS50918">
    <property type="entry name" value="WWE"/>
    <property type="match status" value="1"/>
</dbReference>
<dbReference type="GO" id="GO:0005634">
    <property type="term" value="C:nucleus"/>
    <property type="evidence" value="ECO:0007669"/>
    <property type="project" value="UniProtKB-SubCell"/>
</dbReference>
<evidence type="ECO:0000256" key="8">
    <source>
        <dbReference type="ARBA" id="ARBA00022833"/>
    </source>
</evidence>
<dbReference type="EMBL" id="HAED01018251">
    <property type="protein sequence ID" value="SBR04696.1"/>
    <property type="molecule type" value="Transcribed_RNA"/>
</dbReference>
<dbReference type="AlphaFoldDB" id="A0A1A8J5B5"/>
<accession>A0A1A8J5B5</accession>
<reference evidence="16" key="1">
    <citation type="submission" date="2016-05" db="EMBL/GenBank/DDBJ databases">
        <authorList>
            <person name="Lavstsen T."/>
            <person name="Jespersen J.S."/>
        </authorList>
    </citation>
    <scope>NUCLEOTIDE SEQUENCE</scope>
    <source>
        <tissue evidence="16">Brain</tissue>
    </source>
</reference>
<proteinExistence type="inferred from homology"/>
<dbReference type="Gene3D" id="3.30.720.50">
    <property type="match status" value="1"/>
</dbReference>
<evidence type="ECO:0000256" key="3">
    <source>
        <dbReference type="ARBA" id="ARBA00022490"/>
    </source>
</evidence>
<dbReference type="Pfam" id="PF00644">
    <property type="entry name" value="PARP"/>
    <property type="match status" value="1"/>
</dbReference>
<evidence type="ECO:0000259" key="13">
    <source>
        <dbReference type="PROSITE" id="PS50103"/>
    </source>
</evidence>
<dbReference type="Pfam" id="PF25261">
    <property type="entry name" value="zf-CCCH_PARP12"/>
    <property type="match status" value="1"/>
</dbReference>
<keyword evidence="5 11" id="KW-0479">Metal-binding</keyword>
<evidence type="ECO:0000256" key="12">
    <source>
        <dbReference type="SAM" id="MobiDB-lite"/>
    </source>
</evidence>
<comment type="similarity">
    <text evidence="10">Belongs to the ARTD/PARP family.</text>
</comment>
<evidence type="ECO:0000256" key="11">
    <source>
        <dbReference type="PROSITE-ProRule" id="PRU00723"/>
    </source>
</evidence>
<comment type="subcellular location">
    <subcellularLocation>
        <location evidence="2">Cytoplasm</location>
    </subcellularLocation>
    <subcellularLocation>
        <location evidence="1">Nucleus</location>
    </subcellularLocation>
</comment>
<dbReference type="GO" id="GO:1990404">
    <property type="term" value="F:NAD+-protein mono-ADP-ribosyltransferase activity"/>
    <property type="evidence" value="ECO:0007669"/>
    <property type="project" value="TreeGrafter"/>
</dbReference>
<dbReference type="SUPFAM" id="SSF117839">
    <property type="entry name" value="WWE domain"/>
    <property type="match status" value="1"/>
</dbReference>
<protein>
    <submittedName>
        <fullName evidence="16">Poly (ADP-ribose) polymerase family, member 12</fullName>
    </submittedName>
</protein>
<gene>
    <name evidence="16" type="primary">ZC3HDC1L</name>
</gene>
<dbReference type="GO" id="GO:0008270">
    <property type="term" value="F:zinc ion binding"/>
    <property type="evidence" value="ECO:0007669"/>
    <property type="project" value="UniProtKB-KW"/>
</dbReference>
<dbReference type="SUPFAM" id="SSF56399">
    <property type="entry name" value="ADP-ribosylation"/>
    <property type="match status" value="1"/>
</dbReference>
<dbReference type="SMART" id="SM00356">
    <property type="entry name" value="ZnF_C3H1"/>
    <property type="match status" value="2"/>
</dbReference>
<evidence type="ECO:0000256" key="7">
    <source>
        <dbReference type="ARBA" id="ARBA00022771"/>
    </source>
</evidence>
<keyword evidence="4" id="KW-0597">Phosphoprotein</keyword>
<dbReference type="PANTHER" id="PTHR45740">
    <property type="entry name" value="POLY [ADP-RIBOSE] POLYMERASE"/>
    <property type="match status" value="1"/>
</dbReference>
<dbReference type="InterPro" id="IPR000571">
    <property type="entry name" value="Znf_CCCH"/>
</dbReference>
<feature type="region of interest" description="Disordered" evidence="12">
    <location>
        <begin position="913"/>
        <end position="959"/>
    </location>
</feature>
<feature type="domain" description="WWE" evidence="14">
    <location>
        <begin position="552"/>
        <end position="638"/>
    </location>
</feature>
<dbReference type="InterPro" id="IPR004170">
    <property type="entry name" value="WWE_dom"/>
</dbReference>
<evidence type="ECO:0000256" key="4">
    <source>
        <dbReference type="ARBA" id="ARBA00022553"/>
    </source>
</evidence>
<feature type="compositionally biased region" description="Low complexity" evidence="12">
    <location>
        <begin position="407"/>
        <end position="423"/>
    </location>
</feature>
<evidence type="ECO:0000256" key="1">
    <source>
        <dbReference type="ARBA" id="ARBA00004123"/>
    </source>
</evidence>
<dbReference type="InterPro" id="IPR051712">
    <property type="entry name" value="ARTD-AVP"/>
</dbReference>